<evidence type="ECO:0000313" key="3">
    <source>
        <dbReference type="Proteomes" id="UP001408789"/>
    </source>
</evidence>
<proteinExistence type="inferred from homology"/>
<keyword evidence="3" id="KW-1185">Reference proteome</keyword>
<evidence type="ECO:0000256" key="1">
    <source>
        <dbReference type="ARBA" id="ARBA00034773"/>
    </source>
</evidence>
<dbReference type="AlphaFoldDB" id="A0AAP0GUS5"/>
<accession>A0AAP0GUS5</accession>
<name>A0AAP0GUS5_9ASTR</name>
<dbReference type="EMBL" id="JBCNJP010000019">
    <property type="protein sequence ID" value="KAK9061302.1"/>
    <property type="molecule type" value="Genomic_DNA"/>
</dbReference>
<dbReference type="PANTHER" id="PTHR33083">
    <property type="entry name" value="EXPRESSED PROTEIN"/>
    <property type="match status" value="1"/>
</dbReference>
<comment type="caution">
    <text evidence="2">The sequence shown here is derived from an EMBL/GenBank/DDBJ whole genome shotgun (WGS) entry which is preliminary data.</text>
</comment>
<comment type="similarity">
    <text evidence="1">Belongs to the senescence regulator S40 family.</text>
</comment>
<dbReference type="Pfam" id="PF04520">
    <property type="entry name" value="Senescence_reg"/>
    <property type="match status" value="1"/>
</dbReference>
<reference evidence="2 3" key="1">
    <citation type="submission" date="2024-04" db="EMBL/GenBank/DDBJ databases">
        <title>The reference genome of an endangered Asteraceae, Deinandra increscens subsp. villosa, native to the Central Coast of California.</title>
        <authorList>
            <person name="Guilliams M."/>
            <person name="Hasenstab-Lehman K."/>
            <person name="Meyer R."/>
            <person name="Mcevoy S."/>
        </authorList>
    </citation>
    <scope>NUCLEOTIDE SEQUENCE [LARGE SCALE GENOMIC DNA]</scope>
    <source>
        <tissue evidence="2">Leaf</tissue>
    </source>
</reference>
<evidence type="ECO:0000313" key="2">
    <source>
        <dbReference type="EMBL" id="KAK9061302.1"/>
    </source>
</evidence>
<organism evidence="2 3">
    <name type="scientific">Deinandra increscens subsp. villosa</name>
    <dbReference type="NCBI Taxonomy" id="3103831"/>
    <lineage>
        <taxon>Eukaryota</taxon>
        <taxon>Viridiplantae</taxon>
        <taxon>Streptophyta</taxon>
        <taxon>Embryophyta</taxon>
        <taxon>Tracheophyta</taxon>
        <taxon>Spermatophyta</taxon>
        <taxon>Magnoliopsida</taxon>
        <taxon>eudicotyledons</taxon>
        <taxon>Gunneridae</taxon>
        <taxon>Pentapetalae</taxon>
        <taxon>asterids</taxon>
        <taxon>campanulids</taxon>
        <taxon>Asterales</taxon>
        <taxon>Asteraceae</taxon>
        <taxon>Asteroideae</taxon>
        <taxon>Heliantheae alliance</taxon>
        <taxon>Madieae</taxon>
        <taxon>Madiinae</taxon>
        <taxon>Deinandra</taxon>
    </lineage>
</organism>
<protein>
    <submittedName>
        <fullName evidence="2">Uncharacterized protein</fullName>
    </submittedName>
</protein>
<sequence length="124" mass="14662">MCQELEESDVIFVQVEVSGRHGDFFKFEKRENDGLKKKRRRKKRKIASVPIDIPENKSKIDEELTLESDLFEDDDDLNEERIIPPHVIWGRKMMENAAYSICTRRGETLKIRDFILKMTGFLET</sequence>
<dbReference type="GO" id="GO:0010150">
    <property type="term" value="P:leaf senescence"/>
    <property type="evidence" value="ECO:0007669"/>
    <property type="project" value="UniProtKB-ARBA"/>
</dbReference>
<gene>
    <name evidence="2" type="ORF">SSX86_018482</name>
</gene>
<dbReference type="InterPro" id="IPR007608">
    <property type="entry name" value="Senescence_reg_S40"/>
</dbReference>
<dbReference type="Proteomes" id="UP001408789">
    <property type="component" value="Unassembled WGS sequence"/>
</dbReference>
<dbReference type="PANTHER" id="PTHR33083:SF49">
    <property type="entry name" value="SENESCENCE REGULATOR"/>
    <property type="match status" value="1"/>
</dbReference>